<evidence type="ECO:0008006" key="4">
    <source>
        <dbReference type="Google" id="ProtNLM"/>
    </source>
</evidence>
<comment type="caution">
    <text evidence="2">The sequence shown here is derived from an EMBL/GenBank/DDBJ whole genome shotgun (WGS) entry which is preliminary data.</text>
</comment>
<gene>
    <name evidence="2" type="ORF">A3F83_06400</name>
</gene>
<dbReference type="AlphaFoldDB" id="A0A1F5YLL7"/>
<evidence type="ECO:0000313" key="3">
    <source>
        <dbReference type="Proteomes" id="UP000179129"/>
    </source>
</evidence>
<name>A0A1F5YLL7_9BACT</name>
<feature type="region of interest" description="Disordered" evidence="1">
    <location>
        <begin position="25"/>
        <end position="60"/>
    </location>
</feature>
<evidence type="ECO:0000313" key="2">
    <source>
        <dbReference type="EMBL" id="OGG00943.1"/>
    </source>
</evidence>
<protein>
    <recommendedName>
        <fullName evidence="4">DUF5683 domain-containing protein</fullName>
    </recommendedName>
</protein>
<reference evidence="2 3" key="1">
    <citation type="journal article" date="2016" name="Nat. Commun.">
        <title>Thousands of microbial genomes shed light on interconnected biogeochemical processes in an aquifer system.</title>
        <authorList>
            <person name="Anantharaman K."/>
            <person name="Brown C.T."/>
            <person name="Hug L.A."/>
            <person name="Sharon I."/>
            <person name="Castelle C.J."/>
            <person name="Probst A.J."/>
            <person name="Thomas B.C."/>
            <person name="Singh A."/>
            <person name="Wilkins M.J."/>
            <person name="Karaoz U."/>
            <person name="Brodie E.L."/>
            <person name="Williams K.H."/>
            <person name="Hubbard S.S."/>
            <person name="Banfield J.F."/>
        </authorList>
    </citation>
    <scope>NUCLEOTIDE SEQUENCE [LARGE SCALE GENOMIC DNA]</scope>
</reference>
<accession>A0A1F5YLL7</accession>
<organism evidence="2 3">
    <name type="scientific">Candidatus Glassbacteria bacterium RIFCSPLOWO2_12_FULL_58_11</name>
    <dbReference type="NCBI Taxonomy" id="1817867"/>
    <lineage>
        <taxon>Bacteria</taxon>
        <taxon>Candidatus Glassiibacteriota</taxon>
    </lineage>
</organism>
<proteinExistence type="predicted"/>
<feature type="compositionally biased region" description="Basic and acidic residues" evidence="1">
    <location>
        <begin position="30"/>
        <end position="60"/>
    </location>
</feature>
<sequence length="316" mass="34977">MTHISGLWLLLFPVLVFGGEPGSAESYGPRADRGIFGERPADHGTYQDKSPDQGESAQRERLDPRLQLLLAALVPGLPQLLEGKSRAYGYFAAEAVSIAGLVVLTSRGDSHGSRYRTLAQTARRNFVFTGLRNNPDEVADPNIPGYGEYYEDMLKWSSSGDLDNDPSQPGIQPETDTRTYDGHQWQIAKINNYTLSNGGIPAPGSLEEVQLALEAYQRQVYPLELNWDWTGLDAEYREYHHLFDQSEAAYRRRSGFAALLLANHLVSVLDVLVSEKLGASNSLRKTGVQVHLEMRRPLSAPNGAPPLPAVTLSRRF</sequence>
<dbReference type="STRING" id="1817867.A3F83_06400"/>
<dbReference type="Proteomes" id="UP000179129">
    <property type="component" value="Unassembled WGS sequence"/>
</dbReference>
<evidence type="ECO:0000256" key="1">
    <source>
        <dbReference type="SAM" id="MobiDB-lite"/>
    </source>
</evidence>
<dbReference type="EMBL" id="MFIX01000233">
    <property type="protein sequence ID" value="OGG00943.1"/>
    <property type="molecule type" value="Genomic_DNA"/>
</dbReference>